<feature type="signal peptide" evidence="6">
    <location>
        <begin position="1"/>
        <end position="28"/>
    </location>
</feature>
<dbReference type="EMBL" id="JBGUAW010000002">
    <property type="protein sequence ID" value="MFA9460019.1"/>
    <property type="molecule type" value="Genomic_DNA"/>
</dbReference>
<keyword evidence="2 4" id="KW-0472">Membrane</keyword>
<dbReference type="Pfam" id="PF07715">
    <property type="entry name" value="Plug"/>
    <property type="match status" value="1"/>
</dbReference>
<keyword evidence="4" id="KW-0798">TonB box</keyword>
<feature type="chain" id="PRO_5047262613" evidence="6">
    <location>
        <begin position="29"/>
        <end position="1009"/>
    </location>
</feature>
<dbReference type="InterPro" id="IPR000531">
    <property type="entry name" value="Beta-barrel_TonB"/>
</dbReference>
<dbReference type="Pfam" id="PF00593">
    <property type="entry name" value="TonB_dep_Rec_b-barrel"/>
    <property type="match status" value="1"/>
</dbReference>
<dbReference type="SUPFAM" id="SSF49452">
    <property type="entry name" value="Starch-binding domain-like"/>
    <property type="match status" value="1"/>
</dbReference>
<reference evidence="9 10" key="1">
    <citation type="submission" date="2024-08" db="EMBL/GenBank/DDBJ databases">
        <title>Whole-genome sequencing of halo(alkali)philic microorganisms from hypersaline lakes.</title>
        <authorList>
            <person name="Sorokin D.Y."/>
            <person name="Merkel A.Y."/>
            <person name="Messina E."/>
            <person name="Yakimov M."/>
        </authorList>
    </citation>
    <scope>NUCLEOTIDE SEQUENCE [LARGE SCALE GENOMIC DNA]</scope>
    <source>
        <strain evidence="9 10">Cl-TMA</strain>
    </source>
</reference>
<dbReference type="PANTHER" id="PTHR40980">
    <property type="entry name" value="PLUG DOMAIN-CONTAINING PROTEIN"/>
    <property type="match status" value="1"/>
</dbReference>
<name>A0ABV4TRQ6_9GAMM</name>
<feature type="domain" description="TonB-dependent receptor-like beta-barrel" evidence="7">
    <location>
        <begin position="583"/>
        <end position="978"/>
    </location>
</feature>
<feature type="region of interest" description="Disordered" evidence="5">
    <location>
        <begin position="376"/>
        <end position="417"/>
    </location>
</feature>
<evidence type="ECO:0000259" key="8">
    <source>
        <dbReference type="Pfam" id="PF07715"/>
    </source>
</evidence>
<evidence type="ECO:0000313" key="10">
    <source>
        <dbReference type="Proteomes" id="UP001575181"/>
    </source>
</evidence>
<keyword evidence="9" id="KW-0675">Receptor</keyword>
<sequence>MDRTKTSFMKKLGLLLLLSVFAVPQVRAQEEPAPADLSMFVFDDELPLSDVTIKVDGRPQAVTNDNGAAWLLIGSGKRKLTLEKPGRASTEIRLKVGRGENLRVITTLKPEGGKPEVDIQSSGPRESFLAVGGEQGKDGGPTGTLQGRVVSAEDGGPVSGARVFISGTPVDMQTDKEGRFRTKLPEGTYSLSVIHGDYSTQTKDGIKVGADKTAKASVELTPAGLELQDFVVTVPYIEGSVASTLSQQEEASGVTEVLGADQMSRAGDSDAADALARVTGLTIEDGKYVVIRGQPARYTATVLNGSPLPSPDPMRRIVPLDLFPTGVLSAIEVQKSYTSDQPGTFGAGLIDLRTRGLPESGFGEIEIGAGLNTQSFGEKGLTYEGGGSDWRGVDDGSRSGPSGDTTSPVPGDFGNDEHVVQRESLGPDRSLAVAGGGRIDTPVGKYGAVASFSYDQKWRHRKEYRTIYSLGGGELQKNEEYTLERTDREVGVGGMLTLGGEWGEDQSITSNTFLMRKTRDRTQIADGELTAEYQRSQEYRLAFNRRALLLQQLIGQHKLPLGLGLDWRFLTGEAERELPDRRTYTYNFLGDESYLRSDIGMERKFNTVKDDVGAYSADLTVPLGEAGWLSEAEAKLGISNSSKDRESDTATFSFLPDDEAGVDLTRDPNALFDPEGYGDAFEIRNDTSPGDSYTGSVDVSSRYAMINLELMKALKLNLGVRQEQVDMEVAPEGDNPSSGFKETRTLPGATATWKIREDMNLRFAFSETYSLPMLTEIAPIVYSDPDTGEPFQGNPDLEPVDIRAFDIRWEWYPSNAEMLTLAWFRKAYENPIERSFADLAGGDRTLNQMRNFDQAEVNGFELGARIDLAERLWGPEGLYAQANAAFVDSNVSVEDAGLATNDSRPLQGQAPWIYNLQAGYAGDIWDLTLSYNMVGERLYQAGIQGLPDVYLQPVAYLDLSSRLQFGEHWFLQFKAGNLLDPTIEYTQGGRGYRTYQKGRDFSLSLKWRY</sequence>
<dbReference type="Gene3D" id="2.40.170.20">
    <property type="entry name" value="TonB-dependent receptor, beta-barrel domain"/>
    <property type="match status" value="1"/>
</dbReference>
<evidence type="ECO:0000259" key="7">
    <source>
        <dbReference type="Pfam" id="PF00593"/>
    </source>
</evidence>
<evidence type="ECO:0000313" key="9">
    <source>
        <dbReference type="EMBL" id="MFA9460019.1"/>
    </source>
</evidence>
<evidence type="ECO:0000256" key="4">
    <source>
        <dbReference type="RuleBase" id="RU003357"/>
    </source>
</evidence>
<comment type="subcellular location">
    <subcellularLocation>
        <location evidence="1 4">Cell outer membrane</location>
    </subcellularLocation>
</comment>
<evidence type="ECO:0000256" key="6">
    <source>
        <dbReference type="SAM" id="SignalP"/>
    </source>
</evidence>
<dbReference type="RefSeq" id="WP_373654797.1">
    <property type="nucleotide sequence ID" value="NZ_JBGUAW010000002.1"/>
</dbReference>
<protein>
    <submittedName>
        <fullName evidence="9">TonB-dependent receptor domain-containing protein</fullName>
    </submittedName>
</protein>
<evidence type="ECO:0000256" key="5">
    <source>
        <dbReference type="SAM" id="MobiDB-lite"/>
    </source>
</evidence>
<accession>A0ABV4TRQ6</accession>
<comment type="caution">
    <text evidence="9">The sequence shown here is derived from an EMBL/GenBank/DDBJ whole genome shotgun (WGS) entry which is preliminary data.</text>
</comment>
<proteinExistence type="inferred from homology"/>
<dbReference type="InterPro" id="IPR036942">
    <property type="entry name" value="Beta-barrel_TonB_sf"/>
</dbReference>
<dbReference type="SUPFAM" id="SSF56935">
    <property type="entry name" value="Porins"/>
    <property type="match status" value="1"/>
</dbReference>
<keyword evidence="10" id="KW-1185">Reference proteome</keyword>
<organism evidence="9 10">
    <name type="scientific">Thiohalorhabdus methylotrophus</name>
    <dbReference type="NCBI Taxonomy" id="3242694"/>
    <lineage>
        <taxon>Bacteria</taxon>
        <taxon>Pseudomonadati</taxon>
        <taxon>Pseudomonadota</taxon>
        <taxon>Gammaproteobacteria</taxon>
        <taxon>Thiohalorhabdales</taxon>
        <taxon>Thiohalorhabdaceae</taxon>
        <taxon>Thiohalorhabdus</taxon>
    </lineage>
</organism>
<dbReference type="Gene3D" id="2.170.130.10">
    <property type="entry name" value="TonB-dependent receptor, plug domain"/>
    <property type="match status" value="1"/>
</dbReference>
<dbReference type="Proteomes" id="UP001575181">
    <property type="component" value="Unassembled WGS sequence"/>
</dbReference>
<dbReference type="InterPro" id="IPR013784">
    <property type="entry name" value="Carb-bd-like_fold"/>
</dbReference>
<evidence type="ECO:0000256" key="1">
    <source>
        <dbReference type="ARBA" id="ARBA00004442"/>
    </source>
</evidence>
<dbReference type="PANTHER" id="PTHR40980:SF5">
    <property type="entry name" value="TONB-DEPENDENT RECEPTOR"/>
    <property type="match status" value="1"/>
</dbReference>
<dbReference type="InterPro" id="IPR012910">
    <property type="entry name" value="Plug_dom"/>
</dbReference>
<feature type="domain" description="TonB-dependent receptor plug" evidence="8">
    <location>
        <begin position="248"/>
        <end position="346"/>
    </location>
</feature>
<gene>
    <name evidence="9" type="ORF">ACERLL_04200</name>
</gene>
<dbReference type="InterPro" id="IPR037066">
    <property type="entry name" value="Plug_dom_sf"/>
</dbReference>
<feature type="compositionally biased region" description="Polar residues" evidence="5">
    <location>
        <begin position="399"/>
        <end position="408"/>
    </location>
</feature>
<dbReference type="Pfam" id="PF13620">
    <property type="entry name" value="CarboxypepD_reg"/>
    <property type="match status" value="1"/>
</dbReference>
<comment type="similarity">
    <text evidence="4">Belongs to the TonB-dependent receptor family.</text>
</comment>
<keyword evidence="3" id="KW-0998">Cell outer membrane</keyword>
<keyword evidence="6" id="KW-0732">Signal</keyword>
<dbReference type="Gene3D" id="2.60.40.1120">
    <property type="entry name" value="Carboxypeptidase-like, regulatory domain"/>
    <property type="match status" value="1"/>
</dbReference>
<evidence type="ECO:0000256" key="3">
    <source>
        <dbReference type="ARBA" id="ARBA00023237"/>
    </source>
</evidence>
<evidence type="ECO:0000256" key="2">
    <source>
        <dbReference type="ARBA" id="ARBA00023136"/>
    </source>
</evidence>